<keyword evidence="5" id="KW-0326">Glycosidase</keyword>
<evidence type="ECO:0000259" key="7">
    <source>
        <dbReference type="Pfam" id="PF21317"/>
    </source>
</evidence>
<dbReference type="Pfam" id="PF21467">
    <property type="entry name" value="BetaGal_gal-bd"/>
    <property type="match status" value="1"/>
</dbReference>
<dbReference type="PRINTS" id="PR00742">
    <property type="entry name" value="GLHYDRLASE35"/>
</dbReference>
<organism evidence="9 10">
    <name type="scientific">Ridgeia piscesae</name>
    <name type="common">Tubeworm</name>
    <dbReference type="NCBI Taxonomy" id="27915"/>
    <lineage>
        <taxon>Eukaryota</taxon>
        <taxon>Metazoa</taxon>
        <taxon>Spiralia</taxon>
        <taxon>Lophotrochozoa</taxon>
        <taxon>Annelida</taxon>
        <taxon>Polychaeta</taxon>
        <taxon>Sedentaria</taxon>
        <taxon>Canalipalpata</taxon>
        <taxon>Sabellida</taxon>
        <taxon>Siboglinidae</taxon>
        <taxon>Ridgeia</taxon>
    </lineage>
</organism>
<dbReference type="InterPro" id="IPR001944">
    <property type="entry name" value="Glycoside_Hdrlase_35"/>
</dbReference>
<dbReference type="SUPFAM" id="SSF49785">
    <property type="entry name" value="Galactose-binding domain-like"/>
    <property type="match status" value="1"/>
</dbReference>
<dbReference type="Gene3D" id="3.20.20.80">
    <property type="entry name" value="Glycosidases"/>
    <property type="match status" value="1"/>
</dbReference>
<evidence type="ECO:0000256" key="3">
    <source>
        <dbReference type="ARBA" id="ARBA00022801"/>
    </source>
</evidence>
<dbReference type="InterPro" id="IPR008979">
    <property type="entry name" value="Galactose-bd-like_sf"/>
</dbReference>
<evidence type="ECO:0000313" key="10">
    <source>
        <dbReference type="Proteomes" id="UP001209878"/>
    </source>
</evidence>
<dbReference type="InterPro" id="IPR017853">
    <property type="entry name" value="GH"/>
</dbReference>
<dbReference type="PANTHER" id="PTHR23421">
    <property type="entry name" value="BETA-GALACTOSIDASE RELATED"/>
    <property type="match status" value="1"/>
</dbReference>
<dbReference type="InterPro" id="IPR031330">
    <property type="entry name" value="Gly_Hdrlase_35_cat"/>
</dbReference>
<evidence type="ECO:0000259" key="6">
    <source>
        <dbReference type="Pfam" id="PF01301"/>
    </source>
</evidence>
<keyword evidence="3" id="KW-0378">Hydrolase</keyword>
<keyword evidence="4" id="KW-0325">Glycoprotein</keyword>
<evidence type="ECO:0000256" key="2">
    <source>
        <dbReference type="ARBA" id="ARBA00022729"/>
    </source>
</evidence>
<evidence type="ECO:0000259" key="8">
    <source>
        <dbReference type="Pfam" id="PF21467"/>
    </source>
</evidence>
<evidence type="ECO:0008006" key="11">
    <source>
        <dbReference type="Google" id="ProtNLM"/>
    </source>
</evidence>
<dbReference type="Gene3D" id="2.60.120.260">
    <property type="entry name" value="Galactose-binding domain-like"/>
    <property type="match status" value="2"/>
</dbReference>
<dbReference type="Proteomes" id="UP001209878">
    <property type="component" value="Unassembled WGS sequence"/>
</dbReference>
<dbReference type="GO" id="GO:0004553">
    <property type="term" value="F:hydrolase activity, hydrolyzing O-glycosyl compounds"/>
    <property type="evidence" value="ECO:0007669"/>
    <property type="project" value="InterPro"/>
</dbReference>
<dbReference type="GO" id="GO:0005975">
    <property type="term" value="P:carbohydrate metabolic process"/>
    <property type="evidence" value="ECO:0007669"/>
    <property type="project" value="InterPro"/>
</dbReference>
<dbReference type="Pfam" id="PF01301">
    <property type="entry name" value="Glyco_hydro_35"/>
    <property type="match status" value="1"/>
</dbReference>
<dbReference type="FunFam" id="2.60.120.260:FF:000021">
    <property type="entry name" value="Beta-galactosidase"/>
    <property type="match status" value="1"/>
</dbReference>
<feature type="domain" description="Glycoside hydrolase 35 catalytic" evidence="6">
    <location>
        <begin position="3"/>
        <end position="144"/>
    </location>
</feature>
<evidence type="ECO:0000256" key="4">
    <source>
        <dbReference type="ARBA" id="ARBA00023180"/>
    </source>
</evidence>
<dbReference type="SUPFAM" id="SSF51445">
    <property type="entry name" value="(Trans)glycosidases"/>
    <property type="match status" value="1"/>
</dbReference>
<dbReference type="InterPro" id="IPR048912">
    <property type="entry name" value="BetaGal1-like_ABD1"/>
</dbReference>
<dbReference type="Pfam" id="PF21317">
    <property type="entry name" value="BetaGal_ABD_1"/>
    <property type="match status" value="1"/>
</dbReference>
<dbReference type="InterPro" id="IPR048913">
    <property type="entry name" value="BetaGal_gal-bd"/>
</dbReference>
<protein>
    <recommendedName>
        <fullName evidence="11">Beta-galactosidase</fullName>
    </recommendedName>
</protein>
<evidence type="ECO:0000313" key="9">
    <source>
        <dbReference type="EMBL" id="KAK2167747.1"/>
    </source>
</evidence>
<dbReference type="AlphaFoldDB" id="A0AAD9KAX2"/>
<sequence length="491" mass="54789">MYAAGLDAIQVYVTWNTHEPSPGVYDFSHQQDVVGFLRLAQKLGLLGGFPAWLLREDGDVKVRTMDSRYISAMDRWLNVFLPKMAPLFYYANDRLYTLHLRNEFIRYLGKDVLLFTTDGASIGYLNSGTIDGVYATVDFAPGANAGGLCTTSYNNDSPLSEAGDITQKYLTIRDTISEYKKLPPGKIPPSTPKYAYGTVQMAYVKGVLDALPVIGPPQPIKSQYPLSMEQVGQNYGFILYRHLLKTTYPSAVLKADGIRDRGYVFVDGMLRGLLDRYGTTSFNLLAVEGQELSILVENQGRTNYGSNILNNRKGIVSNVTLGGDTLVDWQMFPLNFERLFEMPGLDNKLRFQSGPVTYSQLSPAIYTGQFVLPNVPNMPKDTYLNMQGWFKGQAFLNGFNLGRYWPVRGPQVTLYVPKTVLKPSPAQNVLVMVELDRAPCDGHSTEPCTVTFVESPILNKTVTSSVTHSDTLWDKGKLSVEHNIDFEQLLP</sequence>
<comment type="similarity">
    <text evidence="1">Belongs to the glycosyl hydrolase 35 family.</text>
</comment>
<proteinExistence type="inferred from homology"/>
<accession>A0AAD9KAX2</accession>
<name>A0AAD9KAX2_RIDPI</name>
<feature type="domain" description="Beta-galactosidase galactose-binding" evidence="8">
    <location>
        <begin position="363"/>
        <end position="424"/>
    </location>
</feature>
<reference evidence="9" key="1">
    <citation type="journal article" date="2023" name="Mol. Biol. Evol.">
        <title>Third-Generation Sequencing Reveals the Adaptive Role of the Epigenome in Three Deep-Sea Polychaetes.</title>
        <authorList>
            <person name="Perez M."/>
            <person name="Aroh O."/>
            <person name="Sun Y."/>
            <person name="Lan Y."/>
            <person name="Juniper S.K."/>
            <person name="Young C.R."/>
            <person name="Angers B."/>
            <person name="Qian P.Y."/>
        </authorList>
    </citation>
    <scope>NUCLEOTIDE SEQUENCE</scope>
    <source>
        <strain evidence="9">R07B-5</strain>
    </source>
</reference>
<comment type="caution">
    <text evidence="9">The sequence shown here is derived from an EMBL/GenBank/DDBJ whole genome shotgun (WGS) entry which is preliminary data.</text>
</comment>
<keyword evidence="2" id="KW-0732">Signal</keyword>
<feature type="domain" description="Beta-galactosidase 1-like first all-beta" evidence="7">
    <location>
        <begin position="225"/>
        <end position="335"/>
    </location>
</feature>
<evidence type="ECO:0000256" key="5">
    <source>
        <dbReference type="ARBA" id="ARBA00023295"/>
    </source>
</evidence>
<dbReference type="EMBL" id="JAODUO010001261">
    <property type="protein sequence ID" value="KAK2167747.1"/>
    <property type="molecule type" value="Genomic_DNA"/>
</dbReference>
<gene>
    <name evidence="9" type="ORF">NP493_1263g00055</name>
</gene>
<keyword evidence="10" id="KW-1185">Reference proteome</keyword>
<evidence type="ECO:0000256" key="1">
    <source>
        <dbReference type="ARBA" id="ARBA00009809"/>
    </source>
</evidence>